<feature type="region of interest" description="Disordered" evidence="5">
    <location>
        <begin position="808"/>
        <end position="831"/>
    </location>
</feature>
<feature type="compositionally biased region" description="Acidic residues" evidence="5">
    <location>
        <begin position="94"/>
        <end position="105"/>
    </location>
</feature>
<dbReference type="GO" id="GO:0003723">
    <property type="term" value="F:RNA binding"/>
    <property type="evidence" value="ECO:0007669"/>
    <property type="project" value="TreeGrafter"/>
</dbReference>
<feature type="compositionally biased region" description="Basic and acidic residues" evidence="5">
    <location>
        <begin position="1210"/>
        <end position="1230"/>
    </location>
</feature>
<feature type="compositionally biased region" description="Basic and acidic residues" evidence="5">
    <location>
        <begin position="261"/>
        <end position="272"/>
    </location>
</feature>
<dbReference type="Pfam" id="PF05182">
    <property type="entry name" value="Fip1"/>
    <property type="match status" value="1"/>
</dbReference>
<dbReference type="InterPro" id="IPR044976">
    <property type="entry name" value="FIPS5/FIPS3-like"/>
</dbReference>
<feature type="region of interest" description="Disordered" evidence="5">
    <location>
        <begin position="240"/>
        <end position="273"/>
    </location>
</feature>
<accession>A0A834Z7S7</accession>
<dbReference type="PANTHER" id="PTHR36884">
    <property type="entry name" value="FIP1[III]-LIKE PROTEIN"/>
    <property type="match status" value="1"/>
</dbReference>
<evidence type="ECO:0000256" key="5">
    <source>
        <dbReference type="SAM" id="MobiDB-lite"/>
    </source>
</evidence>
<feature type="compositionally biased region" description="Basic and acidic residues" evidence="5">
    <location>
        <begin position="963"/>
        <end position="983"/>
    </location>
</feature>
<comment type="caution">
    <text evidence="7">The sequence shown here is derived from an EMBL/GenBank/DDBJ whole genome shotgun (WGS) entry which is preliminary data.</text>
</comment>
<evidence type="ECO:0000256" key="4">
    <source>
        <dbReference type="ARBA" id="ARBA00023242"/>
    </source>
</evidence>
<evidence type="ECO:0000256" key="2">
    <source>
        <dbReference type="ARBA" id="ARBA00007459"/>
    </source>
</evidence>
<proteinExistence type="inferred from homology"/>
<feature type="compositionally biased region" description="Basic and acidic residues" evidence="5">
    <location>
        <begin position="1306"/>
        <end position="1319"/>
    </location>
</feature>
<dbReference type="Proteomes" id="UP000655225">
    <property type="component" value="Unassembled WGS sequence"/>
</dbReference>
<feature type="region of interest" description="Disordered" evidence="5">
    <location>
        <begin position="702"/>
        <end position="730"/>
    </location>
</feature>
<evidence type="ECO:0000313" key="7">
    <source>
        <dbReference type="EMBL" id="KAF8400541.1"/>
    </source>
</evidence>
<reference evidence="7 8" key="1">
    <citation type="submission" date="2020-04" db="EMBL/GenBank/DDBJ databases">
        <title>Plant Genome Project.</title>
        <authorList>
            <person name="Zhang R.-G."/>
        </authorList>
    </citation>
    <scope>NUCLEOTIDE SEQUENCE [LARGE SCALE GENOMIC DNA]</scope>
    <source>
        <strain evidence="7">YNK0</strain>
        <tissue evidence="7">Leaf</tissue>
    </source>
</reference>
<dbReference type="GO" id="GO:0006397">
    <property type="term" value="P:mRNA processing"/>
    <property type="evidence" value="ECO:0007669"/>
    <property type="project" value="UniProtKB-KW"/>
</dbReference>
<feature type="compositionally biased region" description="Low complexity" evidence="5">
    <location>
        <begin position="816"/>
        <end position="829"/>
    </location>
</feature>
<dbReference type="PANTHER" id="PTHR36884:SF1">
    <property type="entry name" value="FIP1[V]-LIKE PROTEIN"/>
    <property type="match status" value="1"/>
</dbReference>
<protein>
    <recommendedName>
        <fullName evidence="6">Pre-mRNA polyadenylation factor Fip1 domain-containing protein</fullName>
    </recommendedName>
</protein>
<keyword evidence="8" id="KW-1185">Reference proteome</keyword>
<organism evidence="7 8">
    <name type="scientific">Tetracentron sinense</name>
    <name type="common">Spur-leaf</name>
    <dbReference type="NCBI Taxonomy" id="13715"/>
    <lineage>
        <taxon>Eukaryota</taxon>
        <taxon>Viridiplantae</taxon>
        <taxon>Streptophyta</taxon>
        <taxon>Embryophyta</taxon>
        <taxon>Tracheophyta</taxon>
        <taxon>Spermatophyta</taxon>
        <taxon>Magnoliopsida</taxon>
        <taxon>Trochodendrales</taxon>
        <taxon>Trochodendraceae</taxon>
        <taxon>Tetracentron</taxon>
    </lineage>
</organism>
<feature type="region of interest" description="Disordered" evidence="5">
    <location>
        <begin position="1019"/>
        <end position="1056"/>
    </location>
</feature>
<feature type="compositionally biased region" description="Basic and acidic residues" evidence="5">
    <location>
        <begin position="1185"/>
        <end position="1197"/>
    </location>
</feature>
<dbReference type="InterPro" id="IPR007854">
    <property type="entry name" value="Fip1_dom"/>
</dbReference>
<dbReference type="OrthoDB" id="1917198at2759"/>
<feature type="compositionally biased region" description="Basic and acidic residues" evidence="5">
    <location>
        <begin position="938"/>
        <end position="955"/>
    </location>
</feature>
<name>A0A834Z7S7_TETSI</name>
<feature type="region of interest" description="Disordered" evidence="5">
    <location>
        <begin position="85"/>
        <end position="106"/>
    </location>
</feature>
<evidence type="ECO:0000313" key="8">
    <source>
        <dbReference type="Proteomes" id="UP000655225"/>
    </source>
</evidence>
<feature type="compositionally biased region" description="Basic and acidic residues" evidence="5">
    <location>
        <begin position="717"/>
        <end position="727"/>
    </location>
</feature>
<comment type="subcellular location">
    <subcellularLocation>
        <location evidence="1">Nucleus</location>
    </subcellularLocation>
</comment>
<sequence>MEDDDEFGDLYTDVLRHISSSSAPQPPLFFSPASSAYPPLDLNPHSDDEQILYRALAFPSENIHQNLDSEHDNAGRDQIPCESIDAASNLNDDDRVEEEKEEELDSPNVDMKRVLETGDLELYSEIYETSGIEKNDEDGILMEKGGVFSGLAIDVEIVDMDLEPIIPGLSNGGEIGGDVDGSRREDCGGFGDDWENDSDDDLQIVLNENSRPSLGIDRNEAVRSENEEKEEEDLVIVGDSDQNHQPIEEQEWGEDSAQAADGERTEMGEASKENGGMINAVGARIGFSNHGYHQHHSQFKFVRPGAAAMPEGAVVGPGGAPGQVRPLFNMGPIAGRGRGNWRPIGIKTSPTMQKSFHSGFGLPVWGNNSSGRGFGSRLEFTLSPRKTIFDIDIDSFGEKPWRHPGVDASVFFNFGLDEENWKDYCKQLASVNLSLFSLLYLHITGVDFGFYRNNSAWRLLCEAKFMFMEVGGQSRRNIHMYCSYQDYDPYLPPELAAAAGILDVSVGNAHLGKIDIGQGDLRSQGRGTACIRSLVPTGRSIQVEGGNGERLPSIDTRPSRVRDSDAIIEIVLQESVDDDSITENSALERLDKYPQREDLKGGSHEAEEDTVQMDTKYFDRFPHAYNSRKRERRAPFLKSVHNNMHEEDGILPFLPEATLHYHPSSKGRIYPSATFGKTPEERRPPETSCEICPHVTIEHVNDVSPSKSARGKRFHGSQKEKSEESIDGKQSLELSFPITVEVSREMSVEHKDDTHDEFVSEDSSTGVEGEAMDLDIIIPSDTLEDGNLFRSVKQQKLSFRVEQPAVQDNGDDLRASHSSCNSKSISGSSRDYQKRCDSVEEEVVHDRQCRRLGDMKRHHDVDGHSFRRRDYYGRDGRQEMDQECMIVKGRVDFHYCYPHKTSDPRSAHYSRVKTEGFVRPKERDNFIRAWQRRDEVTHGRKVNDEDTRKPERGEEMGPGQSSKVRESERNEKDKDLHSRKWLDNGDWTGHRDKDVGSRYRERDDNLIIRHENLDYLHTKRRKDEEHQRREHAEKGEILHGYRSREDFSHRKRERGDVLDQWRKDDYQIRVRDKHVDHQSVRHRDKSWRQREKDEQQRLKQLHEDNQSKWEGEGREALRSGQGVEDKPWVGNVRTKDESEGSNKEYQFKDKKESEQPKRRDRVEDKTLLQHRGREDVYASENQFSNEDRSSRQERSSIYDDPAVNIADSQWMHKETHKGNNRKNKESERVAKNTLGPATRKQEDDSCLQNEKVSMKGTSERESQNILAVAPADTRDPAQISSSSSASFNKNHHEHEIPQQHHSSRKHREDVPSYDEHQDSTRVIIVFVKG</sequence>
<evidence type="ECO:0000259" key="6">
    <source>
        <dbReference type="Pfam" id="PF05182"/>
    </source>
</evidence>
<feature type="region of interest" description="Disordered" evidence="5">
    <location>
        <begin position="21"/>
        <end position="46"/>
    </location>
</feature>
<dbReference type="OMA" id="MERDEWH"/>
<keyword evidence="3" id="KW-0507">mRNA processing</keyword>
<dbReference type="EMBL" id="JABCRI010000009">
    <property type="protein sequence ID" value="KAF8400541.1"/>
    <property type="molecule type" value="Genomic_DNA"/>
</dbReference>
<evidence type="ECO:0000256" key="3">
    <source>
        <dbReference type="ARBA" id="ARBA00022664"/>
    </source>
</evidence>
<keyword evidence="4" id="KW-0539">Nucleus</keyword>
<feature type="region of interest" description="Disordered" evidence="5">
    <location>
        <begin position="1071"/>
        <end position="1321"/>
    </location>
</feature>
<comment type="similarity">
    <text evidence="2">Belongs to the FIP1 family.</text>
</comment>
<dbReference type="GO" id="GO:0016607">
    <property type="term" value="C:nuclear speck"/>
    <property type="evidence" value="ECO:0007669"/>
    <property type="project" value="TreeGrafter"/>
</dbReference>
<feature type="region of interest" description="Disordered" evidence="5">
    <location>
        <begin position="938"/>
        <end position="983"/>
    </location>
</feature>
<evidence type="ECO:0000256" key="1">
    <source>
        <dbReference type="ARBA" id="ARBA00004123"/>
    </source>
</evidence>
<feature type="compositionally biased region" description="Basic and acidic residues" evidence="5">
    <location>
        <begin position="1071"/>
        <end position="1176"/>
    </location>
</feature>
<gene>
    <name evidence="7" type="ORF">HHK36_013840</name>
</gene>
<feature type="domain" description="Pre-mRNA polyadenylation factor Fip1" evidence="6">
    <location>
        <begin position="390"/>
        <end position="429"/>
    </location>
</feature>